<dbReference type="EMBL" id="CP043314">
    <property type="protein sequence ID" value="QEK39117.1"/>
    <property type="molecule type" value="Genomic_DNA"/>
</dbReference>
<dbReference type="InterPro" id="IPR004167">
    <property type="entry name" value="PSBD"/>
</dbReference>
<dbReference type="InterPro" id="IPR036625">
    <property type="entry name" value="E3-bd_dom_sf"/>
</dbReference>
<feature type="compositionally biased region" description="Polar residues" evidence="6">
    <location>
        <begin position="147"/>
        <end position="164"/>
    </location>
</feature>
<dbReference type="Pfam" id="PF00198">
    <property type="entry name" value="2-oxoacid_dh"/>
    <property type="match status" value="1"/>
</dbReference>
<dbReference type="PROSITE" id="PS51826">
    <property type="entry name" value="PSBD"/>
    <property type="match status" value="1"/>
</dbReference>
<dbReference type="Proteomes" id="UP000324924">
    <property type="component" value="Chromosome"/>
</dbReference>
<dbReference type="InterPro" id="IPR045257">
    <property type="entry name" value="E2/Pdx1"/>
</dbReference>
<evidence type="ECO:0000256" key="2">
    <source>
        <dbReference type="ARBA" id="ARBA00007317"/>
    </source>
</evidence>
<dbReference type="Gene3D" id="2.40.50.100">
    <property type="match status" value="1"/>
</dbReference>
<evidence type="ECO:0000256" key="5">
    <source>
        <dbReference type="RuleBase" id="RU003423"/>
    </source>
</evidence>
<evidence type="ECO:0000256" key="3">
    <source>
        <dbReference type="ARBA" id="ARBA00022823"/>
    </source>
</evidence>
<dbReference type="AlphaFoldDB" id="A0A5C0UHD1"/>
<dbReference type="GO" id="GO:0016746">
    <property type="term" value="F:acyltransferase activity"/>
    <property type="evidence" value="ECO:0007669"/>
    <property type="project" value="UniProtKB-KW"/>
</dbReference>
<dbReference type="GO" id="GO:0006086">
    <property type="term" value="P:pyruvate decarboxylation to acetyl-CoA"/>
    <property type="evidence" value="ECO:0007669"/>
    <property type="project" value="InterPro"/>
</dbReference>
<gene>
    <name evidence="9" type="ORF">FZC36_01540</name>
</gene>
<protein>
    <recommendedName>
        <fullName evidence="5">Dihydrolipoamide acetyltransferase component of pyruvate dehydrogenase complex</fullName>
        <ecNumber evidence="5">2.3.1.-</ecNumber>
    </recommendedName>
</protein>
<feature type="region of interest" description="Disordered" evidence="6">
    <location>
        <begin position="214"/>
        <end position="234"/>
    </location>
</feature>
<evidence type="ECO:0000256" key="6">
    <source>
        <dbReference type="SAM" id="MobiDB-lite"/>
    </source>
</evidence>
<dbReference type="InterPro" id="IPR011053">
    <property type="entry name" value="Single_hybrid_motif"/>
</dbReference>
<dbReference type="SUPFAM" id="SSF51230">
    <property type="entry name" value="Single hybrid motif"/>
    <property type="match status" value="1"/>
</dbReference>
<dbReference type="SUPFAM" id="SSF47005">
    <property type="entry name" value="Peripheral subunit-binding domain of 2-oxo acid dehydrogenase complex"/>
    <property type="match status" value="1"/>
</dbReference>
<dbReference type="FunFam" id="2.40.50.100:FF:000010">
    <property type="entry name" value="Acetyltransferase component of pyruvate dehydrogenase complex"/>
    <property type="match status" value="1"/>
</dbReference>
<dbReference type="SUPFAM" id="SSF52777">
    <property type="entry name" value="CoA-dependent acyltransferases"/>
    <property type="match status" value="1"/>
</dbReference>
<feature type="region of interest" description="Disordered" evidence="6">
    <location>
        <begin position="135"/>
        <end position="164"/>
    </location>
</feature>
<name>A0A5C0UHD1_9PROT</name>
<evidence type="ECO:0000256" key="1">
    <source>
        <dbReference type="ARBA" id="ARBA00001938"/>
    </source>
</evidence>
<evidence type="ECO:0000259" key="8">
    <source>
        <dbReference type="PROSITE" id="PS51826"/>
    </source>
</evidence>
<dbReference type="EC" id="2.3.1.-" evidence="5"/>
<feature type="region of interest" description="Disordered" evidence="6">
    <location>
        <begin position="95"/>
        <end position="117"/>
    </location>
</feature>
<keyword evidence="5" id="KW-0808">Transferase</keyword>
<dbReference type="InterPro" id="IPR001078">
    <property type="entry name" value="2-oxoacid_DH_actylTfrase"/>
</dbReference>
<organism evidence="9 10">
    <name type="scientific">Candidatus Nesciobacter abundans</name>
    <dbReference type="NCBI Taxonomy" id="2601668"/>
    <lineage>
        <taxon>Bacteria</taxon>
        <taxon>Pseudomonadati</taxon>
        <taxon>Pseudomonadota</taxon>
        <taxon>Alphaproteobacteria</taxon>
        <taxon>Holosporales</taxon>
        <taxon>Holosporaceae</taxon>
        <taxon>Candidatus Nesciobacter</taxon>
    </lineage>
</organism>
<feature type="compositionally biased region" description="Low complexity" evidence="6">
    <location>
        <begin position="95"/>
        <end position="112"/>
    </location>
</feature>
<dbReference type="Gene3D" id="4.10.320.10">
    <property type="entry name" value="E3-binding domain"/>
    <property type="match status" value="1"/>
</dbReference>
<dbReference type="CDD" id="cd06849">
    <property type="entry name" value="lipoyl_domain"/>
    <property type="match status" value="1"/>
</dbReference>
<comment type="similarity">
    <text evidence="2 5">Belongs to the 2-oxoacid dehydrogenase family.</text>
</comment>
<dbReference type="InterPro" id="IPR023213">
    <property type="entry name" value="CAT-like_dom_sf"/>
</dbReference>
<dbReference type="PANTHER" id="PTHR23151:SF90">
    <property type="entry name" value="DIHYDROLIPOYLLYSINE-RESIDUE ACETYLTRANSFERASE COMPONENT OF PYRUVATE DEHYDROGENASE COMPLEX, MITOCHONDRIAL-RELATED"/>
    <property type="match status" value="1"/>
</dbReference>
<dbReference type="RefSeq" id="WP_148972240.1">
    <property type="nucleotide sequence ID" value="NZ_CP043314.1"/>
</dbReference>
<dbReference type="OrthoDB" id="9805770at2"/>
<dbReference type="InterPro" id="IPR003016">
    <property type="entry name" value="2-oxoA_DH_lipoyl-BS"/>
</dbReference>
<dbReference type="GO" id="GO:0045254">
    <property type="term" value="C:pyruvate dehydrogenase complex"/>
    <property type="evidence" value="ECO:0007669"/>
    <property type="project" value="InterPro"/>
</dbReference>
<evidence type="ECO:0000313" key="10">
    <source>
        <dbReference type="Proteomes" id="UP000324924"/>
    </source>
</evidence>
<feature type="domain" description="Lipoyl-binding" evidence="7">
    <location>
        <begin position="2"/>
        <end position="81"/>
    </location>
</feature>
<feature type="domain" description="Peripheral subunit-binding (PSBD)" evidence="8">
    <location>
        <begin position="173"/>
        <end position="210"/>
    </location>
</feature>
<dbReference type="PROSITE" id="PS00189">
    <property type="entry name" value="LIPOYL"/>
    <property type="match status" value="1"/>
</dbReference>
<evidence type="ECO:0000313" key="9">
    <source>
        <dbReference type="EMBL" id="QEK39117.1"/>
    </source>
</evidence>
<keyword evidence="5" id="KW-0012">Acyltransferase</keyword>
<sequence length="458" mass="50512">MPISIKMPVLSPTMKKGSLTKWTVKEGQEVKIGDIIAEIETDKSVMEFDSITDGTIAKLLVKNGQENIPVGSIIGWILEEDETIADLEDYIKTNPSENENLESSNEKNNSSNGCLENTKLADNLSSVRSDINVGEINVSDSNDRSDCNSTKPGTDFNTDSLNNSNTSHANRIKISPLAKRLISGKDIDLNNINGTGPNGRIVKEDVVSYLKTKPNQTNSRSAVSSRRNDTNTNCQMFSEHEPKHTKTSLSGMRQVISDRMSFSKQSIPHAYLRLSADISKLKSLKSDLQEDGLKTTINHWILFMTSKTLKKFPSMNSALFVSESESYVKNYENIDLNFAVTIDGGLITPVIRKAEQKTLEEIVSISSELAEKAKSGKLQSHEYQGGTFTISNLGMLGIESFDAVINPPQGAILAVGSGLNNRINLSLSIDHRIIDGYDAALFLRELKQNIENPIRIIR</sequence>
<proteinExistence type="inferred from homology"/>
<dbReference type="InterPro" id="IPR000089">
    <property type="entry name" value="Biotin_lipoyl"/>
</dbReference>
<reference evidence="9 10" key="1">
    <citation type="submission" date="2019-08" db="EMBL/GenBank/DDBJ databases">
        <title>Highly reduced genomes of protist endosymbionts show evolutionary convergence.</title>
        <authorList>
            <person name="George E."/>
            <person name="Husnik F."/>
            <person name="Tashyreva D."/>
            <person name="Prokopchuk G."/>
            <person name="Horak A."/>
            <person name="Kwong W.K."/>
            <person name="Lukes J."/>
            <person name="Keeling P.J."/>
        </authorList>
    </citation>
    <scope>NUCLEOTIDE SEQUENCE [LARGE SCALE GENOMIC DNA]</scope>
    <source>
        <strain evidence="9">1604HC</strain>
    </source>
</reference>
<dbReference type="Pfam" id="PF02817">
    <property type="entry name" value="E3_binding"/>
    <property type="match status" value="1"/>
</dbReference>
<evidence type="ECO:0000259" key="7">
    <source>
        <dbReference type="PROSITE" id="PS50968"/>
    </source>
</evidence>
<keyword evidence="3 5" id="KW-0450">Lipoyl</keyword>
<dbReference type="KEGG" id="nabu:FZC36_01540"/>
<keyword evidence="10" id="KW-1185">Reference proteome</keyword>
<dbReference type="Gene3D" id="3.30.559.10">
    <property type="entry name" value="Chloramphenicol acetyltransferase-like domain"/>
    <property type="match status" value="1"/>
</dbReference>
<dbReference type="PROSITE" id="PS50968">
    <property type="entry name" value="BIOTINYL_LIPOYL"/>
    <property type="match status" value="1"/>
</dbReference>
<comment type="cofactor">
    <cofactor evidence="1 5">
        <name>(R)-lipoate</name>
        <dbReference type="ChEBI" id="CHEBI:83088"/>
    </cofactor>
</comment>
<dbReference type="PANTHER" id="PTHR23151">
    <property type="entry name" value="DIHYDROLIPOAMIDE ACETYL/SUCCINYL-TRANSFERASE-RELATED"/>
    <property type="match status" value="1"/>
</dbReference>
<accession>A0A5C0UHD1</accession>
<evidence type="ECO:0000256" key="4">
    <source>
        <dbReference type="ARBA" id="ARBA00025211"/>
    </source>
</evidence>
<comment type="function">
    <text evidence="4">The pyruvate dehydrogenase complex catalyzes the overall conversion of pyruvate to acetyl-CoA and CO(2). It contains multiple copies of three enzymatic components: pyruvate dehydrogenase (E1), dihydrolipoamide acetyltransferase (E2) and lipoamide dehydrogenase (E3).</text>
</comment>
<dbReference type="Pfam" id="PF00364">
    <property type="entry name" value="Biotin_lipoyl"/>
    <property type="match status" value="1"/>
</dbReference>